<dbReference type="AlphaFoldDB" id="A0A9E7D2Q3"/>
<gene>
    <name evidence="1" type="ORF">K9D25_15695</name>
</gene>
<dbReference type="Pfam" id="PF10065">
    <property type="entry name" value="DUF2303"/>
    <property type="match status" value="1"/>
</dbReference>
<dbReference type="InterPro" id="IPR019276">
    <property type="entry name" value="DUF2303"/>
</dbReference>
<dbReference type="RefSeq" id="WP_244376566.1">
    <property type="nucleotide sequence ID" value="NZ_CP083239.1"/>
</dbReference>
<evidence type="ECO:0000313" key="2">
    <source>
        <dbReference type="Proteomes" id="UP000831684"/>
    </source>
</evidence>
<dbReference type="Proteomes" id="UP000831684">
    <property type="component" value="Chromosome"/>
</dbReference>
<dbReference type="EMBL" id="CP083239">
    <property type="protein sequence ID" value="UOK70162.1"/>
    <property type="molecule type" value="Genomic_DNA"/>
</dbReference>
<reference evidence="1" key="1">
    <citation type="submission" date="2021-09" db="EMBL/GenBank/DDBJ databases">
        <title>Network and meta-omics reveal the key degrader and cooperation patterns in an efficient 1,4-dioxane-degrading microbial community.</title>
        <authorList>
            <person name="Dai C."/>
        </authorList>
    </citation>
    <scope>NUCLEOTIDE SEQUENCE</scope>
    <source>
        <strain evidence="1">ZM13</strain>
    </source>
</reference>
<proteinExistence type="predicted"/>
<accession>A0A9E7D2Q3</accession>
<name>A0A9E7D2Q3_9HYPH</name>
<protein>
    <submittedName>
        <fullName evidence="1">YfdQ family protein</fullName>
    </submittedName>
</protein>
<organism evidence="1 2">
    <name type="scientific">Ancylobacter polymorphus</name>
    <dbReference type="NCBI Taxonomy" id="223390"/>
    <lineage>
        <taxon>Bacteria</taxon>
        <taxon>Pseudomonadati</taxon>
        <taxon>Pseudomonadota</taxon>
        <taxon>Alphaproteobacteria</taxon>
        <taxon>Hyphomicrobiales</taxon>
        <taxon>Xanthobacteraceae</taxon>
        <taxon>Ancylobacter</taxon>
    </lineage>
</organism>
<sequence>MSITEHKPDLPPAASARYIAELARDAEAPTVLSIPTAGLGAGLPATVPALWDRKNQRVIQVFDEIERYRQGPARIKGTAVVDTLESFIGLVNRHKSDDSVIFAATSWPKPSLTAVIDYYTLTHGTAHKQHRVAYAFPLTEEFKAWVAGNGKPMEQQAFAEFLEEHAAELSAPFEQEKTDYQPLFKERFALPNELLELSRHLEVNVGAKMKQGYRLQTGERQIVFETEHMNAKGEPIDIPGIFMIQLAPFVDGDVVRIPARIRYRAGQGVVTWFYQLYRWEYWLRTRVQNDLLKAGKDTGLPTFEGSPES</sequence>
<dbReference type="KEGG" id="apol:K9D25_15695"/>
<evidence type="ECO:0000313" key="1">
    <source>
        <dbReference type="EMBL" id="UOK70162.1"/>
    </source>
</evidence>